<evidence type="ECO:0000313" key="1">
    <source>
        <dbReference type="EMBL" id="TKR81459.1"/>
    </source>
</evidence>
<sequence length="70" mass="7472">MTFPGLALPGNMAKMLQEASLLSPLFARGRHEPTKGGGSDPSWIRSEKADPIRHLCLLSPLPGTFGAKTI</sequence>
<dbReference type="AlphaFoldDB" id="A0A4U5NEN2"/>
<proteinExistence type="predicted"/>
<gene>
    <name evidence="1" type="ORF">L596_015323</name>
</gene>
<organism evidence="1">
    <name type="scientific">Steinernema carpocapsae</name>
    <name type="common">Entomopathogenic nematode</name>
    <dbReference type="NCBI Taxonomy" id="34508"/>
    <lineage>
        <taxon>Eukaryota</taxon>
        <taxon>Metazoa</taxon>
        <taxon>Ecdysozoa</taxon>
        <taxon>Nematoda</taxon>
        <taxon>Chromadorea</taxon>
        <taxon>Rhabditida</taxon>
        <taxon>Tylenchina</taxon>
        <taxon>Panagrolaimomorpha</taxon>
        <taxon>Strongyloidoidea</taxon>
        <taxon>Steinernematidae</taxon>
        <taxon>Steinernema</taxon>
    </lineage>
</organism>
<reference evidence="1" key="3">
    <citation type="journal article" date="2019" name="G3 (Bethesda)">
        <title>Hybrid Assembly of the Genome of the Entomopathogenic Nematode Steinernema carpocapsae Identifies the X-Chromosome.</title>
        <authorList>
            <person name="Serra L."/>
            <person name="Macchietto M."/>
            <person name="Macias-Munoz A."/>
            <person name="McGill C.J."/>
            <person name="Rodriguez I.M."/>
            <person name="Rodriguez B."/>
            <person name="Murad R."/>
            <person name="Mortazavi A."/>
        </authorList>
    </citation>
    <scope>NUCLEOTIDE SEQUENCE</scope>
    <source>
        <strain evidence="1">ALL</strain>
    </source>
</reference>
<accession>A0A4U5NEN2</accession>
<name>A0A4U5NEN2_STECR</name>
<comment type="caution">
    <text evidence="1">The sequence shown here is derived from an EMBL/GenBank/DDBJ whole genome shotgun (WGS) entry which is preliminary data.</text>
</comment>
<protein>
    <submittedName>
        <fullName evidence="1">Uncharacterized protein</fullName>
    </submittedName>
</protein>
<reference evidence="1" key="1">
    <citation type="submission" date="2013-11" db="EMBL/GenBank/DDBJ databases">
        <authorList>
            <person name="Sternberg P."/>
            <person name="Dillman A."/>
            <person name="Macchietto M."/>
        </authorList>
    </citation>
    <scope>NUCLEOTIDE SEQUENCE</scope>
    <source>
        <strain evidence="1">ALL</strain>
    </source>
</reference>
<dbReference type="EMBL" id="AZBU02000004">
    <property type="protein sequence ID" value="TKR81459.1"/>
    <property type="molecule type" value="Genomic_DNA"/>
</dbReference>
<reference evidence="1" key="2">
    <citation type="journal article" date="2015" name="Genome Biol.">
        <title>Comparative genomics of Steinernema reveals deeply conserved gene regulatory networks.</title>
        <authorList>
            <person name="Dillman A.R."/>
            <person name="Macchietto M."/>
            <person name="Porter C.F."/>
            <person name="Rogers A."/>
            <person name="Williams B."/>
            <person name="Antoshechkin I."/>
            <person name="Lee M.M."/>
            <person name="Goodwin Z."/>
            <person name="Lu X."/>
            <person name="Lewis E.E."/>
            <person name="Goodrich-Blair H."/>
            <person name="Stock S.P."/>
            <person name="Adams B.J."/>
            <person name="Sternberg P.W."/>
            <person name="Mortazavi A."/>
        </authorList>
    </citation>
    <scope>NUCLEOTIDE SEQUENCE [LARGE SCALE GENOMIC DNA]</scope>
    <source>
        <strain evidence="1">ALL</strain>
    </source>
</reference>